<reference evidence="2 3" key="1">
    <citation type="submission" date="2016-10" db="EMBL/GenBank/DDBJ databases">
        <authorList>
            <person name="de Groot N.N."/>
        </authorList>
    </citation>
    <scope>NUCLEOTIDE SEQUENCE [LARGE SCALE GENOMIC DNA]</scope>
    <source>
        <strain evidence="2 3">OK461</strain>
    </source>
</reference>
<dbReference type="SUPFAM" id="SSF140453">
    <property type="entry name" value="EsxAB dimer-like"/>
    <property type="match status" value="1"/>
</dbReference>
<name>A0A1I2PND9_9ACTN</name>
<comment type="similarity">
    <text evidence="1">Belongs to the WXG100 family.</text>
</comment>
<protein>
    <recommendedName>
        <fullName evidence="1">ESAT-6-like protein</fullName>
    </recommendedName>
</protein>
<dbReference type="OrthoDB" id="4308755at2"/>
<organism evidence="2 3">
    <name type="scientific">Streptomyces mirabilis</name>
    <dbReference type="NCBI Taxonomy" id="68239"/>
    <lineage>
        <taxon>Bacteria</taxon>
        <taxon>Bacillati</taxon>
        <taxon>Actinomycetota</taxon>
        <taxon>Actinomycetes</taxon>
        <taxon>Kitasatosporales</taxon>
        <taxon>Streptomycetaceae</taxon>
        <taxon>Streptomyces</taxon>
    </lineage>
</organism>
<dbReference type="Proteomes" id="UP000181942">
    <property type="component" value="Unassembled WGS sequence"/>
</dbReference>
<dbReference type="Gene3D" id="1.10.287.1060">
    <property type="entry name" value="ESAT-6-like"/>
    <property type="match status" value="1"/>
</dbReference>
<evidence type="ECO:0000256" key="1">
    <source>
        <dbReference type="RuleBase" id="RU362001"/>
    </source>
</evidence>
<accession>A0A1I2PND9</accession>
<evidence type="ECO:0000313" key="2">
    <source>
        <dbReference type="EMBL" id="SFG16649.1"/>
    </source>
</evidence>
<dbReference type="AlphaFoldDB" id="A0A1I2PND9"/>
<gene>
    <name evidence="2" type="ORF">SAMN02787118_116207</name>
</gene>
<evidence type="ECO:0000313" key="3">
    <source>
        <dbReference type="Proteomes" id="UP000181942"/>
    </source>
</evidence>
<dbReference type="EMBL" id="FONR01000016">
    <property type="protein sequence ID" value="SFG16649.1"/>
    <property type="molecule type" value="Genomic_DNA"/>
</dbReference>
<dbReference type="Pfam" id="PF06013">
    <property type="entry name" value="WXG100"/>
    <property type="match status" value="1"/>
</dbReference>
<dbReference type="InterPro" id="IPR010310">
    <property type="entry name" value="T7SS_ESAT-6-like"/>
</dbReference>
<dbReference type="RefSeq" id="WP_075031309.1">
    <property type="nucleotide sequence ID" value="NZ_FONR01000016.1"/>
</dbReference>
<proteinExistence type="inferred from homology"/>
<sequence>MAGNSHDELVVKYGALDAAATEIGNQAKQLEQDLEEIKKMVASVASGWEGEAHNMYKQQQAVWDKEARDIHQALVAIAQVVGRAGGDYHGGDKKAASYYL</sequence>
<dbReference type="InterPro" id="IPR036689">
    <property type="entry name" value="ESAT-6-like_sf"/>
</dbReference>
<dbReference type="NCBIfam" id="TIGR03930">
    <property type="entry name" value="WXG100_ESAT6"/>
    <property type="match status" value="1"/>
</dbReference>